<name>A0A6A5GU54_CAERE</name>
<dbReference type="AlphaFoldDB" id="A0A6A5GU54"/>
<organism evidence="2 3">
    <name type="scientific">Caenorhabditis remanei</name>
    <name type="common">Caenorhabditis vulgaris</name>
    <dbReference type="NCBI Taxonomy" id="31234"/>
    <lineage>
        <taxon>Eukaryota</taxon>
        <taxon>Metazoa</taxon>
        <taxon>Ecdysozoa</taxon>
        <taxon>Nematoda</taxon>
        <taxon>Chromadorea</taxon>
        <taxon>Rhabditida</taxon>
        <taxon>Rhabditina</taxon>
        <taxon>Rhabditomorpha</taxon>
        <taxon>Rhabditoidea</taxon>
        <taxon>Rhabditidae</taxon>
        <taxon>Peloderinae</taxon>
        <taxon>Caenorhabditis</taxon>
    </lineage>
</organism>
<dbReference type="Gene3D" id="1.10.510.10">
    <property type="entry name" value="Transferase(Phosphotransferase) domain 1"/>
    <property type="match status" value="1"/>
</dbReference>
<dbReference type="KEGG" id="crq:GCK72_015470"/>
<protein>
    <recommendedName>
        <fullName evidence="1">Protein kinase domain-containing protein</fullName>
    </recommendedName>
</protein>
<dbReference type="GO" id="GO:0005524">
    <property type="term" value="F:ATP binding"/>
    <property type="evidence" value="ECO:0007669"/>
    <property type="project" value="InterPro"/>
</dbReference>
<feature type="domain" description="Protein kinase" evidence="1">
    <location>
        <begin position="1"/>
        <end position="83"/>
    </location>
</feature>
<evidence type="ECO:0000313" key="2">
    <source>
        <dbReference type="EMBL" id="KAF1759010.1"/>
    </source>
</evidence>
<dbReference type="PROSITE" id="PS50011">
    <property type="entry name" value="PROTEIN_KINASE_DOM"/>
    <property type="match status" value="1"/>
</dbReference>
<dbReference type="Proteomes" id="UP000483820">
    <property type="component" value="Chromosome IV"/>
</dbReference>
<reference evidence="2 3" key="1">
    <citation type="submission" date="2019-12" db="EMBL/GenBank/DDBJ databases">
        <title>Chromosome-level assembly of the Caenorhabditis remanei genome.</title>
        <authorList>
            <person name="Teterina A.A."/>
            <person name="Willis J.H."/>
            <person name="Phillips P.C."/>
        </authorList>
    </citation>
    <scope>NUCLEOTIDE SEQUENCE [LARGE SCALE GENOMIC DNA]</scope>
    <source>
        <strain evidence="2 3">PX506</strain>
        <tissue evidence="2">Whole organism</tissue>
    </source>
</reference>
<gene>
    <name evidence="2" type="ORF">GCK72_015470</name>
</gene>
<dbReference type="GO" id="GO:0004672">
    <property type="term" value="F:protein kinase activity"/>
    <property type="evidence" value="ECO:0007669"/>
    <property type="project" value="InterPro"/>
</dbReference>
<dbReference type="EMBL" id="WUAV01000004">
    <property type="protein sequence ID" value="KAF1759010.1"/>
    <property type="molecule type" value="Genomic_DNA"/>
</dbReference>
<comment type="caution">
    <text evidence="2">The sequence shown here is derived from an EMBL/GenBank/DDBJ whole genome shotgun (WGS) entry which is preliminary data.</text>
</comment>
<dbReference type="SUPFAM" id="SSF56112">
    <property type="entry name" value="Protein kinase-like (PK-like)"/>
    <property type="match status" value="1"/>
</dbReference>
<evidence type="ECO:0000259" key="1">
    <source>
        <dbReference type="PROSITE" id="PS50011"/>
    </source>
</evidence>
<sequence>MSPEMFKGAGYTRATDIWTFGILALELITEIAGDKLDFVKRMLQFEENRISSGDVKWDTILDYSFKDDPYQLPAKENSKDPIILEDPKNW</sequence>
<dbReference type="GeneID" id="78776057"/>
<proteinExistence type="predicted"/>
<dbReference type="InterPro" id="IPR000719">
    <property type="entry name" value="Prot_kinase_dom"/>
</dbReference>
<accession>A0A6A5GU54</accession>
<dbReference type="CTD" id="78776057"/>
<evidence type="ECO:0000313" key="3">
    <source>
        <dbReference type="Proteomes" id="UP000483820"/>
    </source>
</evidence>
<dbReference type="InterPro" id="IPR011009">
    <property type="entry name" value="Kinase-like_dom_sf"/>
</dbReference>
<dbReference type="RefSeq" id="XP_053585664.1">
    <property type="nucleotide sequence ID" value="XM_053730892.1"/>
</dbReference>